<dbReference type="RefSeq" id="WP_204731453.1">
    <property type="nucleotide sequence ID" value="NZ_JAVDWE010000001.1"/>
</dbReference>
<reference evidence="1 2" key="1">
    <citation type="submission" date="2023-07" db="EMBL/GenBank/DDBJ databases">
        <title>Sorghum-associated microbial communities from plants grown in Nebraska, USA.</title>
        <authorList>
            <person name="Schachtman D."/>
        </authorList>
    </citation>
    <scope>NUCLEOTIDE SEQUENCE [LARGE SCALE GENOMIC DNA]</scope>
    <source>
        <strain evidence="1 2">BE240</strain>
    </source>
</reference>
<organism evidence="1 2">
    <name type="scientific">Hydrogenophaga laconesensis</name>
    <dbReference type="NCBI Taxonomy" id="1805971"/>
    <lineage>
        <taxon>Bacteria</taxon>
        <taxon>Pseudomonadati</taxon>
        <taxon>Pseudomonadota</taxon>
        <taxon>Betaproteobacteria</taxon>
        <taxon>Burkholderiales</taxon>
        <taxon>Comamonadaceae</taxon>
        <taxon>Hydrogenophaga</taxon>
    </lineage>
</organism>
<proteinExistence type="predicted"/>
<keyword evidence="2" id="KW-1185">Reference proteome</keyword>
<dbReference type="SUPFAM" id="SSF56645">
    <property type="entry name" value="Acyl-CoA dehydrogenase NM domain-like"/>
    <property type="match status" value="1"/>
</dbReference>
<accession>A0ABU1V4X1</accession>
<name>A0ABU1V4X1_9BURK</name>
<protein>
    <recommendedName>
        <fullName evidence="3">Acyl-CoA dehydrogenase</fullName>
    </recommendedName>
</protein>
<evidence type="ECO:0000313" key="1">
    <source>
        <dbReference type="EMBL" id="MDR7092435.1"/>
    </source>
</evidence>
<sequence length="233" mass="25076">MNDDNGMSTHAREMSHDAGATALMQVVDSGLLRCGVPPRLGGDGGLDHLIAGAAELARHHPAAAWLLWAQRMTIEALLLSPNIALRDHWLVDLLCGERAATLSPWLEPLRARDTGRGWLLRGEITAVPNLQWAGFSLAAPVHLGEQRGQWVLLRSEENGLSTVPGTVAHWPAAQAAALAIDNVFFREDEWLGGPELPARLAPLATALACCLPHPTDWNRTTSPALSPTRLATT</sequence>
<dbReference type="Gene3D" id="1.10.540.10">
    <property type="entry name" value="Acyl-CoA dehydrogenase/oxidase, N-terminal domain"/>
    <property type="match status" value="1"/>
</dbReference>
<dbReference type="InterPro" id="IPR009100">
    <property type="entry name" value="AcylCoA_DH/oxidase_NM_dom_sf"/>
</dbReference>
<dbReference type="InterPro" id="IPR037069">
    <property type="entry name" value="AcylCoA_DH/ox_N_sf"/>
</dbReference>
<evidence type="ECO:0000313" key="2">
    <source>
        <dbReference type="Proteomes" id="UP001265550"/>
    </source>
</evidence>
<comment type="caution">
    <text evidence="1">The sequence shown here is derived from an EMBL/GenBank/DDBJ whole genome shotgun (WGS) entry which is preliminary data.</text>
</comment>
<dbReference type="EMBL" id="JAVDWE010000001">
    <property type="protein sequence ID" value="MDR7092435.1"/>
    <property type="molecule type" value="Genomic_DNA"/>
</dbReference>
<gene>
    <name evidence="1" type="ORF">J2X09_000158</name>
</gene>
<dbReference type="Proteomes" id="UP001265550">
    <property type="component" value="Unassembled WGS sequence"/>
</dbReference>
<evidence type="ECO:0008006" key="3">
    <source>
        <dbReference type="Google" id="ProtNLM"/>
    </source>
</evidence>